<dbReference type="AlphaFoldDB" id="A0A5J4YRB9"/>
<keyword evidence="4" id="KW-1185">Reference proteome</keyword>
<keyword evidence="1" id="KW-1133">Transmembrane helix</keyword>
<gene>
    <name evidence="3" type="ORF">FVE85_4004</name>
</gene>
<feature type="transmembrane region" description="Helical" evidence="1">
    <location>
        <begin position="507"/>
        <end position="525"/>
    </location>
</feature>
<evidence type="ECO:0000256" key="1">
    <source>
        <dbReference type="SAM" id="Phobius"/>
    </source>
</evidence>
<keyword evidence="1" id="KW-0472">Membrane</keyword>
<name>A0A5J4YRB9_PORPP</name>
<accession>A0A5J4YRB9</accession>
<feature type="signal peptide" evidence="2">
    <location>
        <begin position="1"/>
        <end position="20"/>
    </location>
</feature>
<feature type="chain" id="PRO_5023880694" evidence="2">
    <location>
        <begin position="21"/>
        <end position="535"/>
    </location>
</feature>
<sequence length="535" mass="57178">MIGGWRAWVGLVVVAVLVEGARIDLLSGLELEALGVEGTSHDALAVYRGGREGLIGVWHACDVRAGALGIGGWSGVLQAREGEQEGEQESDQLAESRCFVQGKFSSDLQFRFRFQPPNAAAQSQGDSFSSGASPDLSLLQPPRVSFDAGNSRLGAAPRSHVIDFESDAASASGHFTVRLLCTDAAHTTSKGDVIRFDWALPSGERLSFSWLKVCGAGAHGRIQLIVPYDMGSFTERSTVVSLDSPVPPVAMDHVEETELHIVLQVNGVLQAFLPPNIVSSDERVASVAVFSSAASGSQLWGTRGANQLRQTQTQPSNAFFVLYRCHAPGKVRIHFSIPVPPFDTISGTWEKKCASTSHASSGLGIFANAKITAPGLNPETIILGGQVHAQYADTKYRVGAVSRMGTGMVSFRLPPMKTLQLGSVSIRSSDESRVRCNISVHSDARAFTVSHECVTLNGAASLLVTPTLHSVTAPSQARQFPFSFTVMCLDASHGPLYSDDLVSPAHTIWRILPLGAVVGAAYFVLRRTKSDRVLT</sequence>
<proteinExistence type="predicted"/>
<evidence type="ECO:0000313" key="4">
    <source>
        <dbReference type="Proteomes" id="UP000324585"/>
    </source>
</evidence>
<dbReference type="EMBL" id="VRMN01000005">
    <property type="protein sequence ID" value="KAA8494029.1"/>
    <property type="molecule type" value="Genomic_DNA"/>
</dbReference>
<evidence type="ECO:0000256" key="2">
    <source>
        <dbReference type="SAM" id="SignalP"/>
    </source>
</evidence>
<dbReference type="Proteomes" id="UP000324585">
    <property type="component" value="Unassembled WGS sequence"/>
</dbReference>
<evidence type="ECO:0000313" key="3">
    <source>
        <dbReference type="EMBL" id="KAA8494029.1"/>
    </source>
</evidence>
<organism evidence="3 4">
    <name type="scientific">Porphyridium purpureum</name>
    <name type="common">Red alga</name>
    <name type="synonym">Porphyridium cruentum</name>
    <dbReference type="NCBI Taxonomy" id="35688"/>
    <lineage>
        <taxon>Eukaryota</taxon>
        <taxon>Rhodophyta</taxon>
        <taxon>Bangiophyceae</taxon>
        <taxon>Porphyridiales</taxon>
        <taxon>Porphyridiaceae</taxon>
        <taxon>Porphyridium</taxon>
    </lineage>
</organism>
<protein>
    <submittedName>
        <fullName evidence="3">Uncharacterized protein</fullName>
    </submittedName>
</protein>
<reference evidence="4" key="1">
    <citation type="journal article" date="2019" name="Nat. Commun.">
        <title>Expansion of phycobilisome linker gene families in mesophilic red algae.</title>
        <authorList>
            <person name="Lee J."/>
            <person name="Kim D."/>
            <person name="Bhattacharya D."/>
            <person name="Yoon H.S."/>
        </authorList>
    </citation>
    <scope>NUCLEOTIDE SEQUENCE [LARGE SCALE GENOMIC DNA]</scope>
    <source>
        <strain evidence="4">CCMP 1328</strain>
    </source>
</reference>
<keyword evidence="1" id="KW-0812">Transmembrane</keyword>
<keyword evidence="2" id="KW-0732">Signal</keyword>
<comment type="caution">
    <text evidence="3">The sequence shown here is derived from an EMBL/GenBank/DDBJ whole genome shotgun (WGS) entry which is preliminary data.</text>
</comment>